<feature type="transmembrane region" description="Helical" evidence="1">
    <location>
        <begin position="159"/>
        <end position="182"/>
    </location>
</feature>
<keyword evidence="1" id="KW-1133">Transmembrane helix</keyword>
<feature type="transmembrane region" description="Helical" evidence="1">
    <location>
        <begin position="188"/>
        <end position="211"/>
    </location>
</feature>
<gene>
    <name evidence="2" type="ORF">RHP51_04675</name>
</gene>
<accession>A0ABY9XVQ4</accession>
<protein>
    <submittedName>
        <fullName evidence="2">Uncharacterized protein</fullName>
    </submittedName>
</protein>
<reference evidence="2 3" key="1">
    <citation type="submission" date="2023-09" db="EMBL/GenBank/DDBJ databases">
        <title>Thalassobella suaedae gen. nov., sp. nov., a marine bacterium of the family Flavobacteriaceae isolated from a halophyte Suaeda japonica.</title>
        <authorList>
            <person name="Lee S.Y."/>
            <person name="Hwang C.Y."/>
        </authorList>
    </citation>
    <scope>NUCLEOTIDE SEQUENCE [LARGE SCALE GENOMIC DNA]</scope>
    <source>
        <strain evidence="2 3">HL-DH14</strain>
    </source>
</reference>
<feature type="transmembrane region" description="Helical" evidence="1">
    <location>
        <begin position="23"/>
        <end position="44"/>
    </location>
</feature>
<sequence length="259" mass="30389">MSKIYSKYQEKTKNQIRLSFKKTLTYIICIIGAVLIFIAPLVHIKFSKTNPVVESYKQELHDNIASIDNDLKALRLQYYSGNQEYFTQYDNLISKRNATEIANDKLINLKIDENRIFGWKTLRSFLIGFGVRLPYLLIAFLVSYLITKQKTEDIYLKHCYNLLQVSLYGISLYLIIWCFWPHQDYNITTYLFAVLALCILVSAMGVCFITYREIFKLRLQKMVDAFSLFIVKDAKKHIKKGGEKEYIKSYLKAFKKGIE</sequence>
<proteinExistence type="predicted"/>
<feature type="transmembrane region" description="Helical" evidence="1">
    <location>
        <begin position="125"/>
        <end position="147"/>
    </location>
</feature>
<keyword evidence="1" id="KW-0472">Membrane</keyword>
<organism evidence="2 3">
    <name type="scientific">Thalassobellus suaedae</name>
    <dbReference type="NCBI Taxonomy" id="3074124"/>
    <lineage>
        <taxon>Bacteria</taxon>
        <taxon>Pseudomonadati</taxon>
        <taxon>Bacteroidota</taxon>
        <taxon>Flavobacteriia</taxon>
        <taxon>Flavobacteriales</taxon>
        <taxon>Flavobacteriaceae</taxon>
        <taxon>Thalassobellus</taxon>
    </lineage>
</organism>
<evidence type="ECO:0000256" key="1">
    <source>
        <dbReference type="SAM" id="Phobius"/>
    </source>
</evidence>
<evidence type="ECO:0000313" key="2">
    <source>
        <dbReference type="EMBL" id="WNH09994.1"/>
    </source>
</evidence>
<keyword evidence="1" id="KW-0812">Transmembrane</keyword>
<dbReference type="EMBL" id="CP134537">
    <property type="protein sequence ID" value="WNH09994.1"/>
    <property type="molecule type" value="Genomic_DNA"/>
</dbReference>
<evidence type="ECO:0000313" key="3">
    <source>
        <dbReference type="Proteomes" id="UP001302806"/>
    </source>
</evidence>
<dbReference type="Proteomes" id="UP001302806">
    <property type="component" value="Chromosome"/>
</dbReference>
<dbReference type="RefSeq" id="WP_415866343.1">
    <property type="nucleotide sequence ID" value="NZ_CP134537.1"/>
</dbReference>
<name>A0ABY9XVQ4_9FLAO</name>